<evidence type="ECO:0000256" key="5">
    <source>
        <dbReference type="ARBA" id="ARBA00022692"/>
    </source>
</evidence>
<evidence type="ECO:0000256" key="4">
    <source>
        <dbReference type="ARBA" id="ARBA00022452"/>
    </source>
</evidence>
<accession>E6W638</accession>
<reference evidence="8 9" key="1">
    <citation type="submission" date="2010-12" db="EMBL/GenBank/DDBJ databases">
        <title>Complete sequence of Desulfurispirillum indicum S5.</title>
        <authorList>
            <consortium name="US DOE Joint Genome Institute"/>
            <person name="Lucas S."/>
            <person name="Copeland A."/>
            <person name="Lapidus A."/>
            <person name="Cheng J.-F."/>
            <person name="Goodwin L."/>
            <person name="Pitluck S."/>
            <person name="Chertkov O."/>
            <person name="Held B."/>
            <person name="Detter J.C."/>
            <person name="Han C."/>
            <person name="Tapia R."/>
            <person name="Land M."/>
            <person name="Hauser L."/>
            <person name="Kyrpides N."/>
            <person name="Ivanova N."/>
            <person name="Mikhailova N."/>
            <person name="Haggblom M."/>
            <person name="Rauschenbach I."/>
            <person name="Bini E."/>
            <person name="Woyke T."/>
        </authorList>
    </citation>
    <scope>NUCLEOTIDE SEQUENCE [LARGE SCALE GENOMIC DNA]</scope>
    <source>
        <strain evidence="9">ATCC BAA-1389 / DSM 22839 / S5</strain>
    </source>
</reference>
<dbReference type="RefSeq" id="WP_013504866.1">
    <property type="nucleotide sequence ID" value="NC_014836.1"/>
</dbReference>
<keyword evidence="6" id="KW-0472">Membrane</keyword>
<evidence type="ECO:0000256" key="2">
    <source>
        <dbReference type="ARBA" id="ARBA00007613"/>
    </source>
</evidence>
<dbReference type="Gene3D" id="1.20.1600.10">
    <property type="entry name" value="Outer membrane efflux proteins (OEP)"/>
    <property type="match status" value="1"/>
</dbReference>
<evidence type="ECO:0000256" key="3">
    <source>
        <dbReference type="ARBA" id="ARBA00022448"/>
    </source>
</evidence>
<dbReference type="Proteomes" id="UP000002572">
    <property type="component" value="Chromosome"/>
</dbReference>
<evidence type="ECO:0000256" key="1">
    <source>
        <dbReference type="ARBA" id="ARBA00004442"/>
    </source>
</evidence>
<dbReference type="AlphaFoldDB" id="E6W638"/>
<dbReference type="EMBL" id="CP002432">
    <property type="protein sequence ID" value="ADU64977.1"/>
    <property type="molecule type" value="Genomic_DNA"/>
</dbReference>
<evidence type="ECO:0000313" key="8">
    <source>
        <dbReference type="EMBL" id="ADU64977.1"/>
    </source>
</evidence>
<dbReference type="GO" id="GO:0009279">
    <property type="term" value="C:cell outer membrane"/>
    <property type="evidence" value="ECO:0007669"/>
    <property type="project" value="UniProtKB-SubCell"/>
</dbReference>
<comment type="subcellular location">
    <subcellularLocation>
        <location evidence="1">Cell outer membrane</location>
    </subcellularLocation>
</comment>
<dbReference type="eggNOG" id="COG1538">
    <property type="taxonomic scope" value="Bacteria"/>
</dbReference>
<evidence type="ECO:0000256" key="7">
    <source>
        <dbReference type="ARBA" id="ARBA00023237"/>
    </source>
</evidence>
<dbReference type="InterPro" id="IPR003423">
    <property type="entry name" value="OMP_efflux"/>
</dbReference>
<keyword evidence="9" id="KW-1185">Reference proteome</keyword>
<gene>
    <name evidence="8" type="ordered locus">Selin_0220</name>
</gene>
<dbReference type="NCBIfam" id="TIGR01844">
    <property type="entry name" value="type_I_sec_TolC"/>
    <property type="match status" value="1"/>
</dbReference>
<dbReference type="PANTHER" id="PTHR30026:SF20">
    <property type="entry name" value="OUTER MEMBRANE PROTEIN TOLC"/>
    <property type="match status" value="1"/>
</dbReference>
<keyword evidence="4" id="KW-1134">Transmembrane beta strand</keyword>
<dbReference type="FunCoup" id="E6W638">
    <property type="interactions" value="234"/>
</dbReference>
<name>E6W638_DESIS</name>
<evidence type="ECO:0000256" key="6">
    <source>
        <dbReference type="ARBA" id="ARBA00023136"/>
    </source>
</evidence>
<dbReference type="PANTHER" id="PTHR30026">
    <property type="entry name" value="OUTER MEMBRANE PROTEIN TOLC"/>
    <property type="match status" value="1"/>
</dbReference>
<dbReference type="HOGENOM" id="CLU_012817_0_2_0"/>
<keyword evidence="7" id="KW-0998">Cell outer membrane</keyword>
<dbReference type="GO" id="GO:0015288">
    <property type="term" value="F:porin activity"/>
    <property type="evidence" value="ECO:0007669"/>
    <property type="project" value="TreeGrafter"/>
</dbReference>
<organism evidence="8 9">
    <name type="scientific">Desulfurispirillum indicum (strain ATCC BAA-1389 / DSM 22839 / S5)</name>
    <dbReference type="NCBI Taxonomy" id="653733"/>
    <lineage>
        <taxon>Bacteria</taxon>
        <taxon>Pseudomonadati</taxon>
        <taxon>Chrysiogenota</taxon>
        <taxon>Chrysiogenia</taxon>
        <taxon>Chrysiogenales</taxon>
        <taxon>Chrysiogenaceae</taxon>
        <taxon>Desulfurispirillum</taxon>
    </lineage>
</organism>
<evidence type="ECO:0000313" key="9">
    <source>
        <dbReference type="Proteomes" id="UP000002572"/>
    </source>
</evidence>
<dbReference type="InterPro" id="IPR051906">
    <property type="entry name" value="TolC-like"/>
</dbReference>
<dbReference type="OrthoDB" id="367883at2"/>
<dbReference type="STRING" id="653733.Selin_0220"/>
<dbReference type="Pfam" id="PF02321">
    <property type="entry name" value="OEP"/>
    <property type="match status" value="2"/>
</dbReference>
<protein>
    <submittedName>
        <fullName evidence="8">Type I secretion outer membrane protein, TolC family</fullName>
    </submittedName>
</protein>
<dbReference type="SUPFAM" id="SSF56954">
    <property type="entry name" value="Outer membrane efflux proteins (OEP)"/>
    <property type="match status" value="1"/>
</dbReference>
<keyword evidence="3" id="KW-0813">Transport</keyword>
<dbReference type="InParanoid" id="E6W638"/>
<comment type="similarity">
    <text evidence="2">Belongs to the outer membrane factor (OMF) (TC 1.B.17) family.</text>
</comment>
<proteinExistence type="inferred from homology"/>
<keyword evidence="5" id="KW-0812">Transmembrane</keyword>
<dbReference type="GO" id="GO:0015562">
    <property type="term" value="F:efflux transmembrane transporter activity"/>
    <property type="evidence" value="ECO:0007669"/>
    <property type="project" value="InterPro"/>
</dbReference>
<sequence>MSYLHNTAKIFLSILMILYAGNLAASEVLKKRATIDLLGAYSLALENDSRYQGSIFKQQATQTYRAQGRAGLLPQLYGRASFTKTRDLDADFNKNQETSSYGLTLRQPMLNLESYHRYRQISLQADGGDIELRIAEAELKVRVAQVYFQLLAAFDHEQLLEAEHSAIEQQLQQTRSMQRRGQATIADVNEVYSELLSVESRIVEARSQRKIAQTMFERITGVTQAHPARLAHAGEYVQPQRDLGEWLEVARRENLGVLHQKLELEIAGASVKVASARYAPTIDLIAQYVTTDETSDMLPRDKATVLGASVQLNVPLYSGGSTRAAHREAQAEESRARSNFDEALREAAQQVTDAYLQIQGASARISSLKRTIEASEVSLISMQRSVEAGVRTPVDVMYAKRSLFSHRNRLLQAQYDYIIGQLALYFHAGMLTGEHMAQMNDFLESNSQRGEY</sequence>
<dbReference type="KEGG" id="din:Selin_0220"/>
<dbReference type="GO" id="GO:1990281">
    <property type="term" value="C:efflux pump complex"/>
    <property type="evidence" value="ECO:0007669"/>
    <property type="project" value="TreeGrafter"/>
</dbReference>
<dbReference type="InterPro" id="IPR010130">
    <property type="entry name" value="T1SS_OMP_TolC"/>
</dbReference>